<dbReference type="GO" id="GO:0005737">
    <property type="term" value="C:cytoplasm"/>
    <property type="evidence" value="ECO:0007669"/>
    <property type="project" value="TreeGrafter"/>
</dbReference>
<dbReference type="eggNOG" id="KOG2675">
    <property type="taxonomic scope" value="Eukaryota"/>
</dbReference>
<dbReference type="PANTHER" id="PTHR10652">
    <property type="entry name" value="ADENYLYL CYCLASE-ASSOCIATED PROTEIN"/>
    <property type="match status" value="1"/>
</dbReference>
<dbReference type="InterPro" id="IPR036222">
    <property type="entry name" value="CAP_N_sf"/>
</dbReference>
<dbReference type="STRING" id="51511.ENSCSAVP00000009831"/>
<reference evidence="4" key="3">
    <citation type="submission" date="2025-09" db="UniProtKB">
        <authorList>
            <consortium name="Ensembl"/>
        </authorList>
    </citation>
    <scope>IDENTIFICATION</scope>
</reference>
<dbReference type="SMART" id="SM00673">
    <property type="entry name" value="CARP"/>
    <property type="match status" value="2"/>
</dbReference>
<dbReference type="SUPFAM" id="SSF69340">
    <property type="entry name" value="C-terminal domain of adenylylcyclase associated protein"/>
    <property type="match status" value="1"/>
</dbReference>
<proteinExistence type="inferred from homology"/>
<evidence type="ECO:0000259" key="3">
    <source>
        <dbReference type="PROSITE" id="PS51329"/>
    </source>
</evidence>
<dbReference type="GeneTree" id="ENSGT00390000017955"/>
<evidence type="ECO:0000256" key="1">
    <source>
        <dbReference type="ARBA" id="ARBA00007659"/>
    </source>
</evidence>
<dbReference type="PANTHER" id="PTHR10652:SF0">
    <property type="entry name" value="ADENYLYL CYCLASE-ASSOCIATED PROTEIN"/>
    <property type="match status" value="1"/>
</dbReference>
<dbReference type="Gene3D" id="1.25.40.330">
    <property type="entry name" value="Adenylate cyclase-associated CAP, N-terminal domain"/>
    <property type="match status" value="1"/>
</dbReference>
<dbReference type="FunFam" id="1.25.40.330:FF:000001">
    <property type="entry name" value="Adenylyl cyclase-associated protein"/>
    <property type="match status" value="1"/>
</dbReference>
<dbReference type="InterPro" id="IPR001837">
    <property type="entry name" value="Adenylate_cyclase-assoc_CAP"/>
</dbReference>
<dbReference type="AlphaFoldDB" id="H2YWX0"/>
<keyword evidence="5" id="KW-1185">Reference proteome</keyword>
<dbReference type="GO" id="GO:0008179">
    <property type="term" value="F:adenylate cyclase binding"/>
    <property type="evidence" value="ECO:0007669"/>
    <property type="project" value="TreeGrafter"/>
</dbReference>
<dbReference type="InterPro" id="IPR036223">
    <property type="entry name" value="CAP_C_sf"/>
</dbReference>
<dbReference type="GO" id="GO:0000902">
    <property type="term" value="P:cell morphogenesis"/>
    <property type="evidence" value="ECO:0007669"/>
    <property type="project" value="TreeGrafter"/>
</dbReference>
<dbReference type="FunCoup" id="H2YWX0">
    <property type="interactions" value="81"/>
</dbReference>
<dbReference type="Pfam" id="PF21938">
    <property type="entry name" value="CAP_N"/>
    <property type="match status" value="1"/>
</dbReference>
<dbReference type="InterPro" id="IPR017901">
    <property type="entry name" value="C-CAP_CF_C-like"/>
</dbReference>
<dbReference type="InterPro" id="IPR013912">
    <property type="entry name" value="Adenylate_cyclase-assoc_CAP_C"/>
</dbReference>
<comment type="similarity">
    <text evidence="1">Belongs to the CAP family.</text>
</comment>
<reference evidence="5" key="1">
    <citation type="submission" date="2003-08" db="EMBL/GenBank/DDBJ databases">
        <authorList>
            <person name="Birren B."/>
            <person name="Nusbaum C."/>
            <person name="Abebe A."/>
            <person name="Abouelleil A."/>
            <person name="Adekoya E."/>
            <person name="Ait-zahra M."/>
            <person name="Allen N."/>
            <person name="Allen T."/>
            <person name="An P."/>
            <person name="Anderson M."/>
            <person name="Anderson S."/>
            <person name="Arachchi H."/>
            <person name="Armbruster J."/>
            <person name="Bachantsang P."/>
            <person name="Baldwin J."/>
            <person name="Barry A."/>
            <person name="Bayul T."/>
            <person name="Blitshsteyn B."/>
            <person name="Bloom T."/>
            <person name="Blye J."/>
            <person name="Boguslavskiy L."/>
            <person name="Borowsky M."/>
            <person name="Boukhgalter B."/>
            <person name="Brunache A."/>
            <person name="Butler J."/>
            <person name="Calixte N."/>
            <person name="Calvo S."/>
            <person name="Camarata J."/>
            <person name="Campo K."/>
            <person name="Chang J."/>
            <person name="Cheshatsang Y."/>
            <person name="Citroen M."/>
            <person name="Collymore A."/>
            <person name="Considine T."/>
            <person name="Cook A."/>
            <person name="Cooke P."/>
            <person name="Corum B."/>
            <person name="Cuomo C."/>
            <person name="David R."/>
            <person name="Dawoe T."/>
            <person name="Degray S."/>
            <person name="Dodge S."/>
            <person name="Dooley K."/>
            <person name="Dorje P."/>
            <person name="Dorjee K."/>
            <person name="Dorris L."/>
            <person name="Duffey N."/>
            <person name="Dupes A."/>
            <person name="Elkins T."/>
            <person name="Engels R."/>
            <person name="Erickson J."/>
            <person name="Farina A."/>
            <person name="Faro S."/>
            <person name="Ferreira P."/>
            <person name="Fischer H."/>
            <person name="Fitzgerald M."/>
            <person name="Foley K."/>
            <person name="Gage D."/>
            <person name="Galagan J."/>
            <person name="Gearin G."/>
            <person name="Gnerre S."/>
            <person name="Gnirke A."/>
            <person name="Goyette A."/>
            <person name="Graham J."/>
            <person name="Grandbois E."/>
            <person name="Gyaltsen K."/>
            <person name="Hafez N."/>
            <person name="Hagopian D."/>
            <person name="Hagos B."/>
            <person name="Hall J."/>
            <person name="Hatcher B."/>
            <person name="Heller A."/>
            <person name="Higgins H."/>
            <person name="Honan T."/>
            <person name="Horn A."/>
            <person name="Houde N."/>
            <person name="Hughes L."/>
            <person name="Hulme W."/>
            <person name="Husby E."/>
            <person name="Iliev I."/>
            <person name="Jaffe D."/>
            <person name="Jones C."/>
            <person name="Kamal M."/>
            <person name="Kamat A."/>
            <person name="Kamvysselis M."/>
            <person name="Karlsson E."/>
            <person name="Kells C."/>
            <person name="Kieu A."/>
            <person name="Kisner P."/>
            <person name="Kodira C."/>
            <person name="Kulbokas E."/>
            <person name="Labutti K."/>
            <person name="Lama D."/>
            <person name="Landers T."/>
            <person name="Leger J."/>
            <person name="Levine S."/>
            <person name="Lewis D."/>
            <person name="Lewis T."/>
            <person name="Lindblad-toh K."/>
            <person name="Liu X."/>
            <person name="Lokyitsang T."/>
            <person name="Lokyitsang Y."/>
            <person name="Lucien O."/>
            <person name="Lui A."/>
            <person name="Ma L.J."/>
            <person name="Mabbitt R."/>
            <person name="Macdonald J."/>
            <person name="Maclean C."/>
            <person name="Major J."/>
            <person name="Manning J."/>
            <person name="Marabella R."/>
            <person name="Maru K."/>
            <person name="Matthews C."/>
            <person name="Mauceli E."/>
            <person name="Mccarthy M."/>
            <person name="Mcdonough S."/>
            <person name="Mcghee T."/>
            <person name="Meldrim J."/>
            <person name="Meneus L."/>
            <person name="Mesirov J."/>
            <person name="Mihalev A."/>
            <person name="Mihova T."/>
            <person name="Mikkelsen T."/>
            <person name="Mlenga V."/>
            <person name="Moru K."/>
            <person name="Mozes J."/>
            <person name="Mulrain L."/>
            <person name="Munson G."/>
            <person name="Naylor J."/>
            <person name="Newes C."/>
            <person name="Nguyen C."/>
            <person name="Nguyen N."/>
            <person name="Nguyen T."/>
            <person name="Nicol R."/>
            <person name="Nielsen C."/>
            <person name="Nizzari M."/>
            <person name="Norbu C."/>
            <person name="Norbu N."/>
            <person name="O'donnell P."/>
            <person name="Okoawo O."/>
            <person name="O'leary S."/>
            <person name="Omotosho B."/>
            <person name="O'neill K."/>
            <person name="Osman S."/>
            <person name="Parker S."/>
            <person name="Perrin D."/>
            <person name="Phunkhang P."/>
            <person name="Piqani B."/>
            <person name="Purcell S."/>
            <person name="Rachupka T."/>
            <person name="Ramasamy U."/>
            <person name="Rameau R."/>
            <person name="Ray V."/>
            <person name="Raymond C."/>
            <person name="Retta R."/>
            <person name="Richardson S."/>
            <person name="Rise C."/>
            <person name="Rodriguez J."/>
            <person name="Rogers J."/>
            <person name="Rogov P."/>
            <person name="Rutman M."/>
            <person name="Schupbach R."/>
            <person name="Seaman C."/>
            <person name="Settipalli S."/>
            <person name="Sharpe T."/>
            <person name="Sheridan J."/>
            <person name="Sherpa N."/>
            <person name="Shi J."/>
            <person name="Smirnov S."/>
            <person name="Smith C."/>
            <person name="Sougnez C."/>
            <person name="Spencer B."/>
            <person name="Stalker J."/>
            <person name="Stange-thomann N."/>
            <person name="Stavropoulos S."/>
            <person name="Stetson K."/>
            <person name="Stone C."/>
            <person name="Stone S."/>
            <person name="Stubbs M."/>
            <person name="Talamas J."/>
            <person name="Tchuinga P."/>
            <person name="Tenzing P."/>
            <person name="Tesfaye S."/>
            <person name="Theodore J."/>
            <person name="Thoulutsang Y."/>
            <person name="Topham K."/>
            <person name="Towey S."/>
            <person name="Tsamla T."/>
            <person name="Tsomo N."/>
            <person name="Vallee D."/>
            <person name="Vassiliev H."/>
            <person name="Venkataraman V."/>
            <person name="Vinson J."/>
            <person name="Vo A."/>
            <person name="Wade C."/>
            <person name="Wang S."/>
            <person name="Wangchuk T."/>
            <person name="Wangdi T."/>
            <person name="Whittaker C."/>
            <person name="Wilkinson J."/>
            <person name="Wu Y."/>
            <person name="Wyman D."/>
            <person name="Yadav S."/>
            <person name="Yang S."/>
            <person name="Yang X."/>
            <person name="Yeager S."/>
            <person name="Yee E."/>
            <person name="Young G."/>
            <person name="Zainoun J."/>
            <person name="Zembeck L."/>
            <person name="Zimmer A."/>
            <person name="Zody M."/>
            <person name="Lander E."/>
        </authorList>
    </citation>
    <scope>NUCLEOTIDE SEQUENCE [LARGE SCALE GENOMIC DNA]</scope>
</reference>
<dbReference type="InterPro" id="IPR016098">
    <property type="entry name" value="CAP/MinC_C"/>
</dbReference>
<dbReference type="SUPFAM" id="SSF101278">
    <property type="entry name" value="N-terminal domain of adenylylcyclase associated protein, CAP"/>
    <property type="match status" value="1"/>
</dbReference>
<dbReference type="InterPro" id="IPR006599">
    <property type="entry name" value="CARP_motif"/>
</dbReference>
<reference evidence="4" key="2">
    <citation type="submission" date="2025-08" db="UniProtKB">
        <authorList>
            <consortium name="Ensembl"/>
        </authorList>
    </citation>
    <scope>IDENTIFICATION</scope>
</reference>
<dbReference type="Ensembl" id="ENSCSAVT00000009949.1">
    <property type="protein sequence ID" value="ENSCSAVP00000009831.1"/>
    <property type="gene ID" value="ENSCSAVG00000005775.1"/>
</dbReference>
<name>H2YWX0_CIOSA</name>
<organism evidence="4 5">
    <name type="scientific">Ciona savignyi</name>
    <name type="common">Pacific transparent sea squirt</name>
    <dbReference type="NCBI Taxonomy" id="51511"/>
    <lineage>
        <taxon>Eukaryota</taxon>
        <taxon>Metazoa</taxon>
        <taxon>Chordata</taxon>
        <taxon>Tunicata</taxon>
        <taxon>Ascidiacea</taxon>
        <taxon>Phlebobranchia</taxon>
        <taxon>Cionidae</taxon>
        <taxon>Ciona</taxon>
    </lineage>
</organism>
<dbReference type="GO" id="GO:0019933">
    <property type="term" value="P:cAMP-mediated signaling"/>
    <property type="evidence" value="ECO:0007669"/>
    <property type="project" value="TreeGrafter"/>
</dbReference>
<dbReference type="InParanoid" id="H2YWX0"/>
<dbReference type="Gene3D" id="2.160.20.70">
    <property type="match status" value="1"/>
</dbReference>
<dbReference type="HOGENOM" id="CLU_015780_1_0_1"/>
<dbReference type="GO" id="GO:0007015">
    <property type="term" value="P:actin filament organization"/>
    <property type="evidence" value="ECO:0007669"/>
    <property type="project" value="TreeGrafter"/>
</dbReference>
<dbReference type="PROSITE" id="PS51329">
    <property type="entry name" value="C_CAP_COFACTOR_C"/>
    <property type="match status" value="1"/>
</dbReference>
<accession>H2YWX0</accession>
<dbReference type="InterPro" id="IPR053950">
    <property type="entry name" value="CAP_N"/>
</dbReference>
<dbReference type="GO" id="GO:0003779">
    <property type="term" value="F:actin binding"/>
    <property type="evidence" value="ECO:0007669"/>
    <property type="project" value="InterPro"/>
</dbReference>
<evidence type="ECO:0000256" key="2">
    <source>
        <dbReference type="SAM" id="MobiDB-lite"/>
    </source>
</evidence>
<protein>
    <recommendedName>
        <fullName evidence="3">C-CAP/cofactor C-like domain-containing protein</fullName>
    </recommendedName>
</protein>
<dbReference type="Pfam" id="PF08603">
    <property type="entry name" value="CAP_C"/>
    <property type="match status" value="1"/>
</dbReference>
<feature type="domain" description="C-CAP/cofactor C-like" evidence="3">
    <location>
        <begin position="277"/>
        <end position="424"/>
    </location>
</feature>
<sequence length="447" mass="49455">AGDLEGLVARLETVVKKLEGKAGGGGSGDSAETAKFVEAFDEFVSQCVDPYLAASAVLGDMADMQAKLFKEICTEQRNFLLVVSKYGKPAVSSSSVLNCHIVKKMGEMNDLRSKLSRKSDQKSHMMAACEGVSVFGWIGYPKSPKTFVKETKESAKFYTNKVLTETKSGNKSTEHKNWVNAYLEVFDGFYNYIHEHHTTGPSWNASISDSYSAIPFPPSPLPTQLTPPPPPPLPTQLTPPPPAALPTQRFVPPDELIRNKIFNKILNSSFFNIETNLTKFKLFNKSLVFNDGIVKMSSSKLQEFQENAPDLKIKDTEMKQTVYMYKCVNSVLTIDEKINSIVLDSCKKVGLVFTSVVSGVELINCQSMTVQCQGQMPTVSIDKTDGCLIYLSNECLDCEIISAKSSEMNVSIPKEDGDFVEYPIVEQFRTNWNPAQKTFVTTATESI</sequence>
<dbReference type="Proteomes" id="UP000007875">
    <property type="component" value="Unassembled WGS sequence"/>
</dbReference>
<dbReference type="OMA" id="LTWSKTX"/>
<evidence type="ECO:0000313" key="4">
    <source>
        <dbReference type="Ensembl" id="ENSCSAVP00000009831.1"/>
    </source>
</evidence>
<evidence type="ECO:0000313" key="5">
    <source>
        <dbReference type="Proteomes" id="UP000007875"/>
    </source>
</evidence>
<feature type="region of interest" description="Disordered" evidence="2">
    <location>
        <begin position="218"/>
        <end position="237"/>
    </location>
</feature>